<evidence type="ECO:0000313" key="1">
    <source>
        <dbReference type="EMBL" id="EHY65374.1"/>
    </source>
</evidence>
<sequence>MVVLNSLKILSSGIRHSLTVQYRPSDQVRKAFILPQILSVHVEIFPISEISVFSMAEPLYFIDGYLIAEDGKACIKPCTAQGFVLPNYSKILGANEELPLQSIVQCVNENIHILVQSAIKKSEVPTFNVKHPVCLQVVVFFIKINRLKEAKQCIQENMPTTYSLTAVLPYVIYEVLLTVLLSPTSIAAMDGIAYISTALDRMEDSGEEDRAINAVLVGLSLSKAKRTPSILSMYTQVRLSPHKSSTFFYMLSLYLGPGYATKYSLMGLSMESIQCGMCTPNKIESSKKTLQSIISLESDLVLERTPYDLVLDEYMHCKGAMPDPEITIETGVGEYTTQCKDTLSTTETKAVYRIDESAHPRKTETSESEDKEVRVEEVYTEGEMTFEVHPSTVQITGILIHRPPSETQVISSNLLSTAQKEMQIMPPLSSSGNKYKFFVNTTCTLKEIYLKYKGRTYSKAVSIAVEVLTVPMDKKLVAHRICVVPGYTAAESKEKKVIEAHIQKLIKTPFSVLSFSPLRVRIPFTYKEKMLYREMQLNWEYVEMLKITEKEELLEVEALQRDMRIRYKNRTVSIGAHQTEAIPKNAAKKISWEFNDRSKSGEILL</sequence>
<gene>
    <name evidence="1" type="ORF">NERG_01820</name>
</gene>
<dbReference type="Proteomes" id="UP000005622">
    <property type="component" value="Unassembled WGS sequence"/>
</dbReference>
<reference evidence="1" key="1">
    <citation type="submission" date="2011-03" db="EMBL/GenBank/DDBJ databases">
        <title>The Genome Sequence of Nematocida sp1 strain ERTm2.</title>
        <authorList>
            <consortium name="The Broad Institute Genome Sequencing Platform"/>
            <consortium name="The Broad Institute Genome Sequencing Center for Infectious Disease"/>
            <person name="Cuomo C."/>
            <person name="Troemel E."/>
            <person name="Young S.K."/>
            <person name="Zeng Q."/>
            <person name="Gargeya S."/>
            <person name="Fitzgerald M."/>
            <person name="Haas B."/>
            <person name="Abouelleil A."/>
            <person name="Alvarado L."/>
            <person name="Arachchi H.M."/>
            <person name="Berlin A."/>
            <person name="Brown A."/>
            <person name="Chapman S.B."/>
            <person name="Chen Z."/>
            <person name="Dunbar C."/>
            <person name="Freedman E."/>
            <person name="Gearin G."/>
            <person name="Gellesch M."/>
            <person name="Goldberg J."/>
            <person name="Griggs A."/>
            <person name="Gujja S."/>
            <person name="Heilman E.R."/>
            <person name="Heiman D."/>
            <person name="Howarth C."/>
            <person name="Larson L."/>
            <person name="Lui A."/>
            <person name="MacDonald P.J.P."/>
            <person name="Mehta T."/>
            <person name="Montmayeur A."/>
            <person name="Murphy C."/>
            <person name="Neiman D."/>
            <person name="Pearson M."/>
            <person name="Priest M."/>
            <person name="Roberts A."/>
            <person name="Saif S."/>
            <person name="Shea T."/>
            <person name="Shenoy N."/>
            <person name="Sisk P."/>
            <person name="Stolte C."/>
            <person name="Sykes S."/>
            <person name="White J."/>
            <person name="Yandava C."/>
            <person name="Wortman J."/>
            <person name="Nusbaum C."/>
            <person name="Birren B."/>
        </authorList>
    </citation>
    <scope>NUCLEOTIDE SEQUENCE</scope>
    <source>
        <strain evidence="1">ERTm2</strain>
    </source>
</reference>
<dbReference type="HOGENOM" id="CLU_452042_0_0_1"/>
<dbReference type="AlphaFoldDB" id="H8ZDZ9"/>
<protein>
    <submittedName>
        <fullName evidence="1">Uncharacterized protein</fullName>
    </submittedName>
</protein>
<organism evidence="1">
    <name type="scientific">Nematocida ausubeli (strain ATCC PRA-371 / ERTm2)</name>
    <name type="common">Nematode killer fungus</name>
    <dbReference type="NCBI Taxonomy" id="1913371"/>
    <lineage>
        <taxon>Eukaryota</taxon>
        <taxon>Fungi</taxon>
        <taxon>Fungi incertae sedis</taxon>
        <taxon>Microsporidia</taxon>
        <taxon>Nematocida</taxon>
    </lineage>
</organism>
<accession>H8ZDZ9</accession>
<proteinExistence type="predicted"/>
<dbReference type="EMBL" id="JH604636">
    <property type="protein sequence ID" value="EHY65374.1"/>
    <property type="molecule type" value="Genomic_DNA"/>
</dbReference>
<name>H8ZDZ9_NEMA1</name>